<evidence type="ECO:0000256" key="8">
    <source>
        <dbReference type="ARBA" id="ARBA00022927"/>
    </source>
</evidence>
<evidence type="ECO:0000256" key="4">
    <source>
        <dbReference type="ARBA" id="ARBA00022448"/>
    </source>
</evidence>
<dbReference type="Proteomes" id="UP000050833">
    <property type="component" value="Unassembled WGS sequence"/>
</dbReference>
<dbReference type="InterPro" id="IPR053716">
    <property type="entry name" value="Flag_assembly_chemotaxis_eff"/>
</dbReference>
<dbReference type="Gene3D" id="1.10.287.1700">
    <property type="match status" value="1"/>
</dbReference>
<keyword evidence="13" id="KW-1185">Reference proteome</keyword>
<keyword evidence="9" id="KW-0472">Membrane</keyword>
<keyword evidence="5" id="KW-1003">Cell membrane</keyword>
<keyword evidence="4" id="KW-0813">Transport</keyword>
<keyword evidence="7" id="KW-1005">Bacterial flagellum biogenesis</keyword>
<keyword evidence="11" id="KW-0175">Coiled coil</keyword>
<dbReference type="GO" id="GO:0015031">
    <property type="term" value="P:protein transport"/>
    <property type="evidence" value="ECO:0007669"/>
    <property type="project" value="UniProtKB-KW"/>
</dbReference>
<evidence type="ECO:0000256" key="5">
    <source>
        <dbReference type="ARBA" id="ARBA00022475"/>
    </source>
</evidence>
<dbReference type="GO" id="GO:0009288">
    <property type="term" value="C:bacterial-type flagellum"/>
    <property type="evidence" value="ECO:0007669"/>
    <property type="project" value="InterPro"/>
</dbReference>
<dbReference type="Pfam" id="PF02050">
    <property type="entry name" value="FliJ"/>
    <property type="match status" value="1"/>
</dbReference>
<dbReference type="NCBIfam" id="TIGR02473">
    <property type="entry name" value="flagell_FliJ"/>
    <property type="match status" value="1"/>
</dbReference>
<accession>A0AAW3JVX9</accession>
<comment type="caution">
    <text evidence="12">The sequence shown here is derived from an EMBL/GenBank/DDBJ whole genome shotgun (WGS) entry which is preliminary data.</text>
</comment>
<dbReference type="GO" id="GO:0006935">
    <property type="term" value="P:chemotaxis"/>
    <property type="evidence" value="ECO:0007669"/>
    <property type="project" value="UniProtKB-KW"/>
</dbReference>
<evidence type="ECO:0000256" key="3">
    <source>
        <dbReference type="ARBA" id="ARBA00020392"/>
    </source>
</evidence>
<feature type="coiled-coil region" evidence="11">
    <location>
        <begin position="23"/>
        <end position="53"/>
    </location>
</feature>
<evidence type="ECO:0000256" key="2">
    <source>
        <dbReference type="ARBA" id="ARBA00010004"/>
    </source>
</evidence>
<sequence>MAKFIFKMESILSVKEKLEEQAKAEYSIEMMKLRQEEEKLDKLKLRRDMYQSKLYDAVTDKLNILEIKILEDSVENIKYNIKLQMVVVANQQRVVEKAGEKLDNAMKERKTYEKLKENAFEEFKAEINAEEQKEINELVSFKFRSGSDESEE</sequence>
<dbReference type="AlphaFoldDB" id="A0AAW3JVX9"/>
<keyword evidence="8" id="KW-0653">Protein transport</keyword>
<dbReference type="GO" id="GO:0044781">
    <property type="term" value="P:bacterial-type flagellum organization"/>
    <property type="evidence" value="ECO:0007669"/>
    <property type="project" value="UniProtKB-KW"/>
</dbReference>
<dbReference type="RefSeq" id="WP_055942555.1">
    <property type="nucleotide sequence ID" value="NZ_JAQDCV010000001.1"/>
</dbReference>
<evidence type="ECO:0000313" key="12">
    <source>
        <dbReference type="EMBL" id="KQC86713.1"/>
    </source>
</evidence>
<evidence type="ECO:0000256" key="7">
    <source>
        <dbReference type="ARBA" id="ARBA00022795"/>
    </source>
</evidence>
<dbReference type="EMBL" id="LLKB01000001">
    <property type="protein sequence ID" value="KQC86713.1"/>
    <property type="molecule type" value="Genomic_DNA"/>
</dbReference>
<evidence type="ECO:0000256" key="11">
    <source>
        <dbReference type="SAM" id="Coils"/>
    </source>
</evidence>
<evidence type="ECO:0000256" key="6">
    <source>
        <dbReference type="ARBA" id="ARBA00022500"/>
    </source>
</evidence>
<evidence type="ECO:0000256" key="1">
    <source>
        <dbReference type="ARBA" id="ARBA00004413"/>
    </source>
</evidence>
<comment type="similarity">
    <text evidence="2">Belongs to the FliJ family.</text>
</comment>
<evidence type="ECO:0000256" key="9">
    <source>
        <dbReference type="ARBA" id="ARBA00023136"/>
    </source>
</evidence>
<proteinExistence type="inferred from homology"/>
<dbReference type="GO" id="GO:0005886">
    <property type="term" value="C:plasma membrane"/>
    <property type="evidence" value="ECO:0007669"/>
    <property type="project" value="UniProtKB-SubCell"/>
</dbReference>
<organism evidence="12 13">
    <name type="scientific">Butyribacter intestini</name>
    <dbReference type="NCBI Taxonomy" id="1703332"/>
    <lineage>
        <taxon>Bacteria</taxon>
        <taxon>Bacillati</taxon>
        <taxon>Bacillota</taxon>
        <taxon>Clostridia</taxon>
        <taxon>Lachnospirales</taxon>
        <taxon>Lachnospiraceae</taxon>
        <taxon>Butyribacter</taxon>
    </lineage>
</organism>
<dbReference type="GO" id="GO:0071973">
    <property type="term" value="P:bacterial-type flagellum-dependent cell motility"/>
    <property type="evidence" value="ECO:0007669"/>
    <property type="project" value="InterPro"/>
</dbReference>
<feature type="coiled-coil region" evidence="11">
    <location>
        <begin position="88"/>
        <end position="133"/>
    </location>
</feature>
<name>A0AAW3JVX9_9FIRM</name>
<evidence type="ECO:0000256" key="10">
    <source>
        <dbReference type="ARBA" id="ARBA00023225"/>
    </source>
</evidence>
<protein>
    <recommendedName>
        <fullName evidence="3">Flagellar FliJ protein</fullName>
    </recommendedName>
</protein>
<gene>
    <name evidence="12" type="ORF">APZ18_05990</name>
</gene>
<keyword evidence="10" id="KW-1006">Bacterial flagellum protein export</keyword>
<reference evidence="12 13" key="1">
    <citation type="submission" date="2015-10" db="EMBL/GenBank/DDBJ databases">
        <title>Butyribacter intestini gen. nov., sp. nov., a butyric acid-producing bacterium of the family Lachnospiraceae isolated from the human faeces.</title>
        <authorList>
            <person name="Zou Y."/>
            <person name="Xue W."/>
            <person name="Luo G."/>
            <person name="Lv M."/>
        </authorList>
    </citation>
    <scope>NUCLEOTIDE SEQUENCE [LARGE SCALE GENOMIC DNA]</scope>
    <source>
        <strain evidence="12 13">TF01-11</strain>
    </source>
</reference>
<comment type="subcellular location">
    <subcellularLocation>
        <location evidence="1">Cell membrane</location>
        <topology evidence="1">Peripheral membrane protein</topology>
        <orientation evidence="1">Cytoplasmic side</orientation>
    </subcellularLocation>
</comment>
<evidence type="ECO:0000313" key="13">
    <source>
        <dbReference type="Proteomes" id="UP000050833"/>
    </source>
</evidence>
<keyword evidence="6" id="KW-0145">Chemotaxis</keyword>
<dbReference type="InterPro" id="IPR012823">
    <property type="entry name" value="Flagell_FliJ"/>
</dbReference>